<organism evidence="5 6">
    <name type="scientific">Mytilus edulis</name>
    <name type="common">Blue mussel</name>
    <dbReference type="NCBI Taxonomy" id="6550"/>
    <lineage>
        <taxon>Eukaryota</taxon>
        <taxon>Metazoa</taxon>
        <taxon>Spiralia</taxon>
        <taxon>Lophotrochozoa</taxon>
        <taxon>Mollusca</taxon>
        <taxon>Bivalvia</taxon>
        <taxon>Autobranchia</taxon>
        <taxon>Pteriomorphia</taxon>
        <taxon>Mytilida</taxon>
        <taxon>Mytiloidea</taxon>
        <taxon>Mytilidae</taxon>
        <taxon>Mytilinae</taxon>
        <taxon>Mytilus</taxon>
    </lineage>
</organism>
<evidence type="ECO:0000256" key="2">
    <source>
        <dbReference type="ARBA" id="ARBA00022723"/>
    </source>
</evidence>
<dbReference type="AlphaFoldDB" id="A0A8S3VC33"/>
<protein>
    <recommendedName>
        <fullName evidence="7">DDE Tnp4 domain-containing protein</fullName>
    </recommendedName>
</protein>
<dbReference type="InterPro" id="IPR027806">
    <property type="entry name" value="HARBI1_dom"/>
</dbReference>
<evidence type="ECO:0000313" key="6">
    <source>
        <dbReference type="Proteomes" id="UP000683360"/>
    </source>
</evidence>
<evidence type="ECO:0000259" key="3">
    <source>
        <dbReference type="Pfam" id="PF13359"/>
    </source>
</evidence>
<name>A0A8S3VC33_MYTED</name>
<comment type="caution">
    <text evidence="5">The sequence shown here is derived from an EMBL/GenBank/DDBJ whole genome shotgun (WGS) entry which is preliminary data.</text>
</comment>
<keyword evidence="2" id="KW-0479">Metal-binding</keyword>
<feature type="domain" description="DDE Tnp4" evidence="3">
    <location>
        <begin position="126"/>
        <end position="280"/>
    </location>
</feature>
<evidence type="ECO:0000259" key="4">
    <source>
        <dbReference type="Pfam" id="PF13613"/>
    </source>
</evidence>
<gene>
    <name evidence="5" type="ORF">MEDL_66617</name>
</gene>
<accession>A0A8S3VC33</accession>
<keyword evidence="6" id="KW-1185">Reference proteome</keyword>
<dbReference type="Proteomes" id="UP000683360">
    <property type="component" value="Unassembled WGS sequence"/>
</dbReference>
<dbReference type="Pfam" id="PF13359">
    <property type="entry name" value="DDE_Tnp_4"/>
    <property type="match status" value="1"/>
</dbReference>
<comment type="cofactor">
    <cofactor evidence="1">
        <name>a divalent metal cation</name>
        <dbReference type="ChEBI" id="CHEBI:60240"/>
    </cofactor>
</comment>
<evidence type="ECO:0008006" key="7">
    <source>
        <dbReference type="Google" id="ProtNLM"/>
    </source>
</evidence>
<dbReference type="Pfam" id="PF13613">
    <property type="entry name" value="HTH_Tnp_4"/>
    <property type="match status" value="1"/>
</dbReference>
<proteinExistence type="predicted"/>
<feature type="domain" description="Transposase Helix-turn-helix" evidence="4">
    <location>
        <begin position="48"/>
        <end position="95"/>
    </location>
</feature>
<dbReference type="EMBL" id="CAJPWZ010003259">
    <property type="protein sequence ID" value="CAG2254994.1"/>
    <property type="molecule type" value="Genomic_DNA"/>
</dbReference>
<evidence type="ECO:0000256" key="1">
    <source>
        <dbReference type="ARBA" id="ARBA00001968"/>
    </source>
</evidence>
<reference evidence="5" key="1">
    <citation type="submission" date="2021-03" db="EMBL/GenBank/DDBJ databases">
        <authorList>
            <person name="Bekaert M."/>
        </authorList>
    </citation>
    <scope>NUCLEOTIDE SEQUENCE</scope>
</reference>
<dbReference type="OrthoDB" id="5978462at2759"/>
<dbReference type="GO" id="GO:0046872">
    <property type="term" value="F:metal ion binding"/>
    <property type="evidence" value="ECO:0007669"/>
    <property type="project" value="UniProtKB-KW"/>
</dbReference>
<dbReference type="InterPro" id="IPR027805">
    <property type="entry name" value="Transposase_HTH_dom"/>
</dbReference>
<evidence type="ECO:0000313" key="5">
    <source>
        <dbReference type="EMBL" id="CAG2254994.1"/>
    </source>
</evidence>
<sequence>MAALPALMQTPPDNTHFTRLTGETPETLLQIVADVNVLFRQRTGRNQTLSPRNRILLFMLWLRSYPSYHMLSVIFDVSVSTIKDEMHACIPIFEETYSRLIHWPSLDEWQDLQGGWGKLPFAVGAIDGTSTEIYRPITEPQEQYYSGHRQYHCIHTQVVTSNEGRICYVECGFLGHQNDAQKYMLMRNIGQQLPFPDELFLLGDKIYQNRHPVLTAYTRQQIIRKPRNMQRKCRKLNRLITHYRVKVEHAIGELKKYKVMGTLWKHPRQRLTSVVTICAAFICRRKYLFT</sequence>